<comment type="caution">
    <text evidence="2">The sequence shown here is derived from an EMBL/GenBank/DDBJ whole genome shotgun (WGS) entry which is preliminary data.</text>
</comment>
<dbReference type="PROSITE" id="PS50181">
    <property type="entry name" value="FBOX"/>
    <property type="match status" value="1"/>
</dbReference>
<organism evidence="2 3">
    <name type="scientific">Mortierella polycephala</name>
    <dbReference type="NCBI Taxonomy" id="41804"/>
    <lineage>
        <taxon>Eukaryota</taxon>
        <taxon>Fungi</taxon>
        <taxon>Fungi incertae sedis</taxon>
        <taxon>Mucoromycota</taxon>
        <taxon>Mortierellomycotina</taxon>
        <taxon>Mortierellomycetes</taxon>
        <taxon>Mortierellales</taxon>
        <taxon>Mortierellaceae</taxon>
        <taxon>Mortierella</taxon>
    </lineage>
</organism>
<dbReference type="OrthoDB" id="2370145at2759"/>
<name>A0A9P6PTI0_9FUNG</name>
<reference evidence="2" key="1">
    <citation type="journal article" date="2020" name="Fungal Divers.">
        <title>Resolving the Mortierellaceae phylogeny through synthesis of multi-gene phylogenetics and phylogenomics.</title>
        <authorList>
            <person name="Vandepol N."/>
            <person name="Liber J."/>
            <person name="Desiro A."/>
            <person name="Na H."/>
            <person name="Kennedy M."/>
            <person name="Barry K."/>
            <person name="Grigoriev I.V."/>
            <person name="Miller A.N."/>
            <person name="O'Donnell K."/>
            <person name="Stajich J.E."/>
            <person name="Bonito G."/>
        </authorList>
    </citation>
    <scope>NUCLEOTIDE SEQUENCE</scope>
    <source>
        <strain evidence="2">KOD948</strain>
    </source>
</reference>
<evidence type="ECO:0000313" key="2">
    <source>
        <dbReference type="EMBL" id="KAG0253759.1"/>
    </source>
</evidence>
<feature type="domain" description="F-box" evidence="1">
    <location>
        <begin position="15"/>
        <end position="67"/>
    </location>
</feature>
<accession>A0A9P6PTI0</accession>
<dbReference type="InterPro" id="IPR001810">
    <property type="entry name" value="F-box_dom"/>
</dbReference>
<dbReference type="AlphaFoldDB" id="A0A9P6PTI0"/>
<gene>
    <name evidence="2" type="ORF">BG011_006192</name>
</gene>
<dbReference type="Proteomes" id="UP000726737">
    <property type="component" value="Unassembled WGS sequence"/>
</dbReference>
<evidence type="ECO:0000313" key="3">
    <source>
        <dbReference type="Proteomes" id="UP000726737"/>
    </source>
</evidence>
<evidence type="ECO:0000259" key="1">
    <source>
        <dbReference type="PROSITE" id="PS50181"/>
    </source>
</evidence>
<dbReference type="EMBL" id="JAAAJA010000440">
    <property type="protein sequence ID" value="KAG0253759.1"/>
    <property type="molecule type" value="Genomic_DNA"/>
</dbReference>
<protein>
    <recommendedName>
        <fullName evidence="1">F-box domain-containing protein</fullName>
    </recommendedName>
</protein>
<proteinExistence type="predicted"/>
<keyword evidence="3" id="KW-1185">Reference proteome</keyword>
<sequence length="628" mass="72401">MPSEPDSTTATFPTSSTILKLPVELLTAIVQYIAQADDLCDYFHLGLTCKSLYATLWARSTGMWRQVWITLYDDPARPLIEGGLEIEGIEVDDASSSIYMDAIKERLLALRKIRYLGKLLEEDAIPWNKRESYENYDRSSLHSMPPINLPRRRRHMDPSVEDIRRMLLKLVRIGKDLSSKNLYWVHRSTTSNLWAYATYLWFNQPTTSLTPNRVSYCEPEVLYGLYNIIAHIGTYDPYILEALYRNKYESFRYIRGTLFRDEDHDIYQLPCSETLPLAWFPWSMCQVFFLALFCGPNIIDMDITDQHAEAATISFNISEGDTSMTDESEAQHTSFRWTPSWFNWGTSDTAVRPIPLEPMLYPHKTGRYSMQGQWAGYYSYQVFVPADVEVIGLMNETHLGRMHFPRTMSEYEYAARGLCLDQCMAIRFVDWTTDMLGQDKRTRRCGITGGQGEHKAVIDQVPESLPFYLSADRDVTAMKLVDRIFQAQHAGQRQEHPVLNDDDLEDKSHWAYQRVFSGQGHDAIGVFGIRGVFSERTGLVRMVKSYFDSRRGLPALDTLCFEFGREYEERSDQLSYVAYGDMITWYYRGHLDPRGKEKGDADGGAGVLGIWHDDDASGPFWMYRVDIA</sequence>